<dbReference type="EMBL" id="FN649741">
    <property type="protein sequence ID" value="CBN80371.1"/>
    <property type="molecule type" value="Genomic_DNA"/>
</dbReference>
<evidence type="ECO:0000313" key="2">
    <source>
        <dbReference type="EMBL" id="CBN80371.1"/>
    </source>
</evidence>
<feature type="region of interest" description="Disordered" evidence="1">
    <location>
        <begin position="540"/>
        <end position="565"/>
    </location>
</feature>
<organism evidence="2 3">
    <name type="scientific">Ectocarpus siliculosus</name>
    <name type="common">Brown alga</name>
    <name type="synonym">Conferva siliculosa</name>
    <dbReference type="NCBI Taxonomy" id="2880"/>
    <lineage>
        <taxon>Eukaryota</taxon>
        <taxon>Sar</taxon>
        <taxon>Stramenopiles</taxon>
        <taxon>Ochrophyta</taxon>
        <taxon>PX clade</taxon>
        <taxon>Phaeophyceae</taxon>
        <taxon>Ectocarpales</taxon>
        <taxon>Ectocarpaceae</taxon>
        <taxon>Ectocarpus</taxon>
    </lineage>
</organism>
<dbReference type="InParanoid" id="D8LPA0"/>
<feature type="region of interest" description="Disordered" evidence="1">
    <location>
        <begin position="1"/>
        <end position="87"/>
    </location>
</feature>
<keyword evidence="3" id="KW-1185">Reference proteome</keyword>
<dbReference type="AlphaFoldDB" id="D8LPA0"/>
<sequence length="679" mass="72507">MRLRGNTVVIDASDASNASDASDASGGSGASDASGGRGASDGSDEGIDAVNASEVDLNEEVIQQQQQQQQRQQQQRQQQQTSGDVSAEVVPVRRLCAASSPAPIPLGVRTLKTDNIADIGYDEARYREQYSHPQDPNPTVSEKPWMRMANAPYKPKEEIVSEIPGPQDLFGRTMISRVKQMESDFAASTVPITSEKQFDRPVEQISTGNGSAIGFHIGSGRRFHKFLLNDQPTIESDGGPRGAFSGASGSHVKGDYRTVTQRSSLNHKSVGPPVAVGVPQSSAPVPSFKITGSHLESYRMDDHLAKSSKAPVQASASTDAVLFRGAHDEKLEVLHTSLVTGGERFATGASGTRDTKVHVPLNNDPVATYEQRVVPNFKIAKASDYHDQQVTARQMMIPEMSQNVSALRKDRKPPVSGWTTNKSTSLALETGGIKSGAAVRGPSLLPVKNEAGAFRVPADRKEVVAENAARVARGAATSHAVGNSTASPSIFRTTQSVSELVGTPFIRGAGTKHASNLEPLHEDTDTHLSEMERSGILRGSNKVSTSTVHSSVSLPQERLGSKQQRGDIFKKTERDAVLVAPGLLGTNRTGAANLHVDGMISRKGLEGDEKGPVNVMRSGKINHVRFSSDNKQAAGVSKDSTKTRKLGEVLNDRMGASSALKKLLKNPYSLPAASRLRAL</sequence>
<evidence type="ECO:0000313" key="3">
    <source>
        <dbReference type="Proteomes" id="UP000002630"/>
    </source>
</evidence>
<name>D8LPA0_ECTSI</name>
<gene>
    <name evidence="2" type="ORF">Esi_0052_0104</name>
</gene>
<accession>D8LPA0</accession>
<dbReference type="EMBL" id="FN648730">
    <property type="protein sequence ID" value="CBN80371.1"/>
    <property type="molecule type" value="Genomic_DNA"/>
</dbReference>
<dbReference type="Proteomes" id="UP000002630">
    <property type="component" value="Linkage Group LG16"/>
</dbReference>
<protein>
    <submittedName>
        <fullName evidence="2">EsV-1-68</fullName>
    </submittedName>
</protein>
<proteinExistence type="predicted"/>
<feature type="compositionally biased region" description="Low complexity" evidence="1">
    <location>
        <begin position="11"/>
        <end position="34"/>
    </location>
</feature>
<feature type="compositionally biased region" description="Low complexity" evidence="1">
    <location>
        <begin position="63"/>
        <end position="80"/>
    </location>
</feature>
<feature type="compositionally biased region" description="Low complexity" evidence="1">
    <location>
        <begin position="543"/>
        <end position="553"/>
    </location>
</feature>
<evidence type="ECO:0000256" key="1">
    <source>
        <dbReference type="SAM" id="MobiDB-lite"/>
    </source>
</evidence>
<reference evidence="2 3" key="1">
    <citation type="journal article" date="2010" name="Nature">
        <title>The Ectocarpus genome and the independent evolution of multicellularity in brown algae.</title>
        <authorList>
            <person name="Cock J.M."/>
            <person name="Sterck L."/>
            <person name="Rouze P."/>
            <person name="Scornet D."/>
            <person name="Allen A.E."/>
            <person name="Amoutzias G."/>
            <person name="Anthouard V."/>
            <person name="Artiguenave F."/>
            <person name="Aury J.M."/>
            <person name="Badger J.H."/>
            <person name="Beszteri B."/>
            <person name="Billiau K."/>
            <person name="Bonnet E."/>
            <person name="Bothwell J.H."/>
            <person name="Bowler C."/>
            <person name="Boyen C."/>
            <person name="Brownlee C."/>
            <person name="Carrano C.J."/>
            <person name="Charrier B."/>
            <person name="Cho G.Y."/>
            <person name="Coelho S.M."/>
            <person name="Collen J."/>
            <person name="Corre E."/>
            <person name="Da Silva C."/>
            <person name="Delage L."/>
            <person name="Delaroque N."/>
            <person name="Dittami S.M."/>
            <person name="Doulbeau S."/>
            <person name="Elias M."/>
            <person name="Farnham G."/>
            <person name="Gachon C.M."/>
            <person name="Gschloessl B."/>
            <person name="Heesch S."/>
            <person name="Jabbari K."/>
            <person name="Jubin C."/>
            <person name="Kawai H."/>
            <person name="Kimura K."/>
            <person name="Kloareg B."/>
            <person name="Kupper F.C."/>
            <person name="Lang D."/>
            <person name="Le Bail A."/>
            <person name="Leblanc C."/>
            <person name="Lerouge P."/>
            <person name="Lohr M."/>
            <person name="Lopez P.J."/>
            <person name="Martens C."/>
            <person name="Maumus F."/>
            <person name="Michel G."/>
            <person name="Miranda-Saavedra D."/>
            <person name="Morales J."/>
            <person name="Moreau H."/>
            <person name="Motomura T."/>
            <person name="Nagasato C."/>
            <person name="Napoli C.A."/>
            <person name="Nelson D.R."/>
            <person name="Nyvall-Collen P."/>
            <person name="Peters A.F."/>
            <person name="Pommier C."/>
            <person name="Potin P."/>
            <person name="Poulain J."/>
            <person name="Quesneville H."/>
            <person name="Read B."/>
            <person name="Rensing S.A."/>
            <person name="Ritter A."/>
            <person name="Rousvoal S."/>
            <person name="Samanta M."/>
            <person name="Samson G."/>
            <person name="Schroeder D.C."/>
            <person name="Segurens B."/>
            <person name="Strittmatter M."/>
            <person name="Tonon T."/>
            <person name="Tregear J.W."/>
            <person name="Valentin K."/>
            <person name="von Dassow P."/>
            <person name="Yamagishi T."/>
            <person name="Van de Peer Y."/>
            <person name="Wincker P."/>
        </authorList>
    </citation>
    <scope>NUCLEOTIDE SEQUENCE [LARGE SCALE GENOMIC DNA]</scope>
    <source>
        <strain evidence="3">Ec32 / CCAP1310/4</strain>
    </source>
</reference>